<evidence type="ECO:0000256" key="3">
    <source>
        <dbReference type="ARBA" id="ARBA00005509"/>
    </source>
</evidence>
<dbReference type="OrthoDB" id="6365554at2759"/>
<dbReference type="InterPro" id="IPR030312">
    <property type="entry name" value="IRAK1BP1"/>
</dbReference>
<dbReference type="GO" id="GO:0043123">
    <property type="term" value="P:positive regulation of canonical NF-kappaB signal transduction"/>
    <property type="evidence" value="ECO:0007669"/>
    <property type="project" value="InterPro"/>
</dbReference>
<dbReference type="InterPro" id="IPR007497">
    <property type="entry name" value="SIMPL/DUF541"/>
</dbReference>
<protein>
    <recommendedName>
        <fullName evidence="8">Interleukin-1 receptor-associated kinase 1-binding protein 1</fullName>
    </recommendedName>
</protein>
<evidence type="ECO:0000256" key="1">
    <source>
        <dbReference type="ARBA" id="ARBA00004123"/>
    </source>
</evidence>
<dbReference type="Pfam" id="PF04402">
    <property type="entry name" value="SIMPL"/>
    <property type="match status" value="1"/>
</dbReference>
<keyword evidence="5" id="KW-0539">Nucleus</keyword>
<dbReference type="Gene3D" id="3.30.110.170">
    <property type="entry name" value="Protein of unknown function (DUF541), domain 1"/>
    <property type="match status" value="1"/>
</dbReference>
<evidence type="ECO:0000313" key="7">
    <source>
        <dbReference type="Proteomes" id="UP000076420"/>
    </source>
</evidence>
<keyword evidence="4" id="KW-0963">Cytoplasm</keyword>
<evidence type="ECO:0008006" key="8">
    <source>
        <dbReference type="Google" id="ProtNLM"/>
    </source>
</evidence>
<dbReference type="GO" id="GO:0005737">
    <property type="term" value="C:cytoplasm"/>
    <property type="evidence" value="ECO:0007669"/>
    <property type="project" value="UniProtKB-SubCell"/>
</dbReference>
<dbReference type="GO" id="GO:0005634">
    <property type="term" value="C:nucleus"/>
    <property type="evidence" value="ECO:0007669"/>
    <property type="project" value="UniProtKB-SubCell"/>
</dbReference>
<accession>A0A2C9LT06</accession>
<evidence type="ECO:0000256" key="2">
    <source>
        <dbReference type="ARBA" id="ARBA00004496"/>
    </source>
</evidence>
<dbReference type="VEuPathDB" id="VectorBase:BGLAX_042518"/>
<evidence type="ECO:0000256" key="4">
    <source>
        <dbReference type="ARBA" id="ARBA00022490"/>
    </source>
</evidence>
<dbReference type="AlphaFoldDB" id="A0A2C9LT06"/>
<reference evidence="6" key="1">
    <citation type="submission" date="2020-05" db="UniProtKB">
        <authorList>
            <consortium name="EnsemblMetazoa"/>
        </authorList>
    </citation>
    <scope>IDENTIFICATION</scope>
    <source>
        <strain evidence="6">BB02</strain>
    </source>
</reference>
<dbReference type="KEGG" id="bgt:106051284"/>
<evidence type="ECO:0000313" key="6">
    <source>
        <dbReference type="EnsemblMetazoa" id="BGLB034659-PA"/>
    </source>
</evidence>
<dbReference type="RefSeq" id="XP_013061898.2">
    <property type="nucleotide sequence ID" value="XM_013206444.2"/>
</dbReference>
<dbReference type="STRING" id="6526.A0A2C9LT06"/>
<evidence type="ECO:0000256" key="5">
    <source>
        <dbReference type="ARBA" id="ARBA00023242"/>
    </source>
</evidence>
<sequence length="253" mass="28125">MSYNRPIQVFTELNNKDPLRIGVGKAETFKINEISEPNISSANYFDRQINVTGIGELTLPPDRFSITIKCKSCKDNVQDAKNSITRRVDYIVQALKNSSLKPEDYRIFQHTSHFDGMATVDSEVEAHFTDIGKCQNVSNLLAEKLGPSVSITLPHCYHSRGSLDKLRKQTGMLAIHNARQKALEMARVLHHSVGSALQVHELESQETQGTARDAEDESDLSTSIQQKIADATVVLKSKVSVCFQLATAKPKNN</sequence>
<dbReference type="PANTHER" id="PTHR18842:SF2">
    <property type="entry name" value="INTERLEUKIN-1 RECEPTOR-ASSOCIATED KINASE 1-BINDING PROTEIN 1"/>
    <property type="match status" value="1"/>
</dbReference>
<gene>
    <name evidence="6" type="primary">106051284</name>
</gene>
<dbReference type="VEuPathDB" id="VectorBase:BGLB034659"/>
<dbReference type="EnsemblMetazoa" id="BGLB034659-RA">
    <property type="protein sequence ID" value="BGLB034659-PA"/>
    <property type="gene ID" value="BGLB034659"/>
</dbReference>
<comment type="subcellular location">
    <subcellularLocation>
        <location evidence="2">Cytoplasm</location>
    </subcellularLocation>
    <subcellularLocation>
        <location evidence="1">Nucleus</location>
    </subcellularLocation>
</comment>
<name>A0A2C9LT06_BIOGL</name>
<organism evidence="6 7">
    <name type="scientific">Biomphalaria glabrata</name>
    <name type="common">Bloodfluke planorb</name>
    <name type="synonym">Freshwater snail</name>
    <dbReference type="NCBI Taxonomy" id="6526"/>
    <lineage>
        <taxon>Eukaryota</taxon>
        <taxon>Metazoa</taxon>
        <taxon>Spiralia</taxon>
        <taxon>Lophotrochozoa</taxon>
        <taxon>Mollusca</taxon>
        <taxon>Gastropoda</taxon>
        <taxon>Heterobranchia</taxon>
        <taxon>Euthyneura</taxon>
        <taxon>Panpulmonata</taxon>
        <taxon>Hygrophila</taxon>
        <taxon>Lymnaeoidea</taxon>
        <taxon>Planorbidae</taxon>
        <taxon>Biomphalaria</taxon>
    </lineage>
</organism>
<dbReference type="GO" id="GO:0006955">
    <property type="term" value="P:immune response"/>
    <property type="evidence" value="ECO:0007669"/>
    <property type="project" value="InterPro"/>
</dbReference>
<dbReference type="Proteomes" id="UP000076420">
    <property type="component" value="Unassembled WGS sequence"/>
</dbReference>
<dbReference type="PANTHER" id="PTHR18842">
    <property type="entry name" value="INTERLEUKIN-1 RECEPTOR-ASSOCIATED KINASE 1-BINDING PROTEIN 1"/>
    <property type="match status" value="1"/>
</dbReference>
<comment type="similarity">
    <text evidence="3">Belongs to the IRAK1BP1 family.</text>
</comment>
<proteinExistence type="inferred from homology"/>
<dbReference type="Gene3D" id="3.30.70.2970">
    <property type="entry name" value="Protein of unknown function (DUF541), domain 2"/>
    <property type="match status" value="1"/>
</dbReference>